<dbReference type="EMBL" id="JAWDGP010004172">
    <property type="protein sequence ID" value="KAK3767015.1"/>
    <property type="molecule type" value="Genomic_DNA"/>
</dbReference>
<protein>
    <submittedName>
        <fullName evidence="1">Uncharacterized protein</fullName>
    </submittedName>
</protein>
<dbReference type="AlphaFoldDB" id="A0AAE0ZD03"/>
<gene>
    <name evidence="1" type="ORF">RRG08_054063</name>
</gene>
<accession>A0AAE0ZD03</accession>
<organism evidence="1 2">
    <name type="scientific">Elysia crispata</name>
    <name type="common">lettuce slug</name>
    <dbReference type="NCBI Taxonomy" id="231223"/>
    <lineage>
        <taxon>Eukaryota</taxon>
        <taxon>Metazoa</taxon>
        <taxon>Spiralia</taxon>
        <taxon>Lophotrochozoa</taxon>
        <taxon>Mollusca</taxon>
        <taxon>Gastropoda</taxon>
        <taxon>Heterobranchia</taxon>
        <taxon>Euthyneura</taxon>
        <taxon>Panpulmonata</taxon>
        <taxon>Sacoglossa</taxon>
        <taxon>Placobranchoidea</taxon>
        <taxon>Plakobranchidae</taxon>
        <taxon>Elysia</taxon>
    </lineage>
</organism>
<comment type="caution">
    <text evidence="1">The sequence shown here is derived from an EMBL/GenBank/DDBJ whole genome shotgun (WGS) entry which is preliminary data.</text>
</comment>
<name>A0AAE0ZD03_9GAST</name>
<evidence type="ECO:0000313" key="2">
    <source>
        <dbReference type="Proteomes" id="UP001283361"/>
    </source>
</evidence>
<evidence type="ECO:0000313" key="1">
    <source>
        <dbReference type="EMBL" id="KAK3767015.1"/>
    </source>
</evidence>
<dbReference type="Proteomes" id="UP001283361">
    <property type="component" value="Unassembled WGS sequence"/>
</dbReference>
<proteinExistence type="predicted"/>
<keyword evidence="2" id="KW-1185">Reference proteome</keyword>
<sequence length="118" mass="13655">MHELRKQIWEFRRSGRFDCEPGSPGMCQVGLFTKVWTLRYTTVRKRVRPGRNDFVAITIDKDLLGHALVLRYTAPVFGDIYKISGSWEMEPLSGAIKLEIFSKGKTKGQRTVKVERHE</sequence>
<reference evidence="1" key="1">
    <citation type="journal article" date="2023" name="G3 (Bethesda)">
        <title>A reference genome for the long-term kleptoplast-retaining sea slug Elysia crispata morphotype clarki.</title>
        <authorList>
            <person name="Eastman K.E."/>
            <person name="Pendleton A.L."/>
            <person name="Shaikh M.A."/>
            <person name="Suttiyut T."/>
            <person name="Ogas R."/>
            <person name="Tomko P."/>
            <person name="Gavelis G."/>
            <person name="Widhalm J.R."/>
            <person name="Wisecaver J.H."/>
        </authorList>
    </citation>
    <scope>NUCLEOTIDE SEQUENCE</scope>
    <source>
        <strain evidence="1">ECLA1</strain>
    </source>
</reference>